<accession>A0A554MU99</accession>
<keyword evidence="1" id="KW-0677">Repeat</keyword>
<protein>
    <recommendedName>
        <fullName evidence="2">Rhodanese domain-containing protein</fullName>
    </recommendedName>
</protein>
<dbReference type="EMBL" id="QMDX01000028">
    <property type="protein sequence ID" value="TSD08713.1"/>
    <property type="molecule type" value="Genomic_DNA"/>
</dbReference>
<dbReference type="Proteomes" id="UP000319894">
    <property type="component" value="Unassembled WGS sequence"/>
</dbReference>
<proteinExistence type="predicted"/>
<dbReference type="Gene3D" id="3.40.250.10">
    <property type="entry name" value="Rhodanese-like domain"/>
    <property type="match status" value="1"/>
</dbReference>
<dbReference type="InParanoid" id="A0A554MU99"/>
<evidence type="ECO:0000313" key="3">
    <source>
        <dbReference type="EMBL" id="TSD08713.1"/>
    </source>
</evidence>
<reference evidence="3 4" key="1">
    <citation type="submission" date="2018-06" db="EMBL/GenBank/DDBJ databases">
        <title>Natronomonas sp. F16-60 a new haloarchaeon isolated from a solar saltern of Isla Cristina, Huelva, Spain.</title>
        <authorList>
            <person name="Duran-Viseras A."/>
            <person name="Sanchez-Porro C."/>
            <person name="Ventosa A."/>
        </authorList>
    </citation>
    <scope>NUCLEOTIDE SEQUENCE [LARGE SCALE GENOMIC DNA]</scope>
    <source>
        <strain evidence="3 4">F16-60</strain>
    </source>
</reference>
<gene>
    <name evidence="3" type="ORF">DP107_18495</name>
</gene>
<dbReference type="InterPro" id="IPR051126">
    <property type="entry name" value="Thiosulfate_sulfurtransferase"/>
</dbReference>
<evidence type="ECO:0000313" key="4">
    <source>
        <dbReference type="Proteomes" id="UP000319894"/>
    </source>
</evidence>
<name>A0A554MU99_9EURY</name>
<dbReference type="Pfam" id="PF00581">
    <property type="entry name" value="Rhodanese"/>
    <property type="match status" value="1"/>
</dbReference>
<organism evidence="3 4">
    <name type="scientific">Haloglomus irregulare</name>
    <dbReference type="NCBI Taxonomy" id="2234134"/>
    <lineage>
        <taxon>Archaea</taxon>
        <taxon>Methanobacteriati</taxon>
        <taxon>Methanobacteriota</taxon>
        <taxon>Stenosarchaea group</taxon>
        <taxon>Halobacteria</taxon>
        <taxon>Halobacteriales</taxon>
        <taxon>Natronomonadaceae</taxon>
        <taxon>Haloglomus</taxon>
    </lineage>
</organism>
<sequence length="88" mass="9774">MTAPLGYNEATLRGGHLPGVVNVLWADNMRSDRRFKSPSALRDLYAAHGIGLKADVVTCCRISERSSVTWIFLTELLGYENVRNYDGS</sequence>
<evidence type="ECO:0000256" key="1">
    <source>
        <dbReference type="ARBA" id="ARBA00022737"/>
    </source>
</evidence>
<dbReference type="InterPro" id="IPR036873">
    <property type="entry name" value="Rhodanese-like_dom_sf"/>
</dbReference>
<dbReference type="PROSITE" id="PS50206">
    <property type="entry name" value="RHODANESE_3"/>
    <property type="match status" value="1"/>
</dbReference>
<keyword evidence="4" id="KW-1185">Reference proteome</keyword>
<evidence type="ECO:0000259" key="2">
    <source>
        <dbReference type="PROSITE" id="PS50206"/>
    </source>
</evidence>
<dbReference type="SUPFAM" id="SSF52821">
    <property type="entry name" value="Rhodanese/Cell cycle control phosphatase"/>
    <property type="match status" value="1"/>
</dbReference>
<feature type="domain" description="Rhodanese" evidence="2">
    <location>
        <begin position="3"/>
        <end position="88"/>
    </location>
</feature>
<comment type="caution">
    <text evidence="3">The sequence shown here is derived from an EMBL/GenBank/DDBJ whole genome shotgun (WGS) entry which is preliminary data.</text>
</comment>
<dbReference type="AlphaFoldDB" id="A0A554MU99"/>
<dbReference type="PANTHER" id="PTHR43855">
    <property type="entry name" value="THIOSULFATE SULFURTRANSFERASE"/>
    <property type="match status" value="1"/>
</dbReference>
<dbReference type="PANTHER" id="PTHR43855:SF1">
    <property type="entry name" value="THIOSULFATE SULFURTRANSFERASE"/>
    <property type="match status" value="1"/>
</dbReference>
<dbReference type="InterPro" id="IPR001763">
    <property type="entry name" value="Rhodanese-like_dom"/>
</dbReference>
<dbReference type="RefSeq" id="WP_144263580.1">
    <property type="nucleotide sequence ID" value="NZ_QMDX01000028.1"/>
</dbReference>